<sequence length="97" mass="10878">MALRNYMYAKHDNNQHISSMISGIPTKETAEDRATRAKIQSLSLSSEKKESCDNNLGPCRNCPDCPKKSNGADLPKTAIEVENAPRKTEIDYTKMEF</sequence>
<keyword evidence="3" id="KW-1185">Reference proteome</keyword>
<accession>A0A9P0QLC0</accession>
<evidence type="ECO:0000313" key="2">
    <source>
        <dbReference type="EMBL" id="CAH2350753.1"/>
    </source>
</evidence>
<protein>
    <submittedName>
        <fullName evidence="2">Uncharacterized protein</fullName>
    </submittedName>
</protein>
<reference evidence="2" key="1">
    <citation type="submission" date="2022-03" db="EMBL/GenBank/DDBJ databases">
        <authorList>
            <person name="Legras J.-L."/>
            <person name="Devillers H."/>
            <person name="Grondin C."/>
        </authorList>
    </citation>
    <scope>NUCLEOTIDE SEQUENCE</scope>
    <source>
        <strain evidence="2">CLIB 1423</strain>
    </source>
</reference>
<dbReference type="AlphaFoldDB" id="A0A9P0QLC0"/>
<proteinExistence type="predicted"/>
<comment type="caution">
    <text evidence="2">The sequence shown here is derived from an EMBL/GenBank/DDBJ whole genome shotgun (WGS) entry which is preliminary data.</text>
</comment>
<dbReference type="EMBL" id="CAKXYY010000002">
    <property type="protein sequence ID" value="CAH2350753.1"/>
    <property type="molecule type" value="Genomic_DNA"/>
</dbReference>
<evidence type="ECO:0000256" key="1">
    <source>
        <dbReference type="SAM" id="MobiDB-lite"/>
    </source>
</evidence>
<gene>
    <name evidence="2" type="ORF">CLIB1423_02S04346</name>
</gene>
<dbReference type="OrthoDB" id="4025778at2759"/>
<evidence type="ECO:0000313" key="3">
    <source>
        <dbReference type="Proteomes" id="UP000837801"/>
    </source>
</evidence>
<feature type="region of interest" description="Disordered" evidence="1">
    <location>
        <begin position="28"/>
        <end position="54"/>
    </location>
</feature>
<dbReference type="Proteomes" id="UP000837801">
    <property type="component" value="Unassembled WGS sequence"/>
</dbReference>
<organism evidence="2 3">
    <name type="scientific">[Candida] railenensis</name>
    <dbReference type="NCBI Taxonomy" id="45579"/>
    <lineage>
        <taxon>Eukaryota</taxon>
        <taxon>Fungi</taxon>
        <taxon>Dikarya</taxon>
        <taxon>Ascomycota</taxon>
        <taxon>Saccharomycotina</taxon>
        <taxon>Pichiomycetes</taxon>
        <taxon>Debaryomycetaceae</taxon>
        <taxon>Kurtzmaniella</taxon>
    </lineage>
</organism>
<name>A0A9P0QLC0_9ASCO</name>